<evidence type="ECO:0000256" key="2">
    <source>
        <dbReference type="SAM" id="Phobius"/>
    </source>
</evidence>
<evidence type="ECO:0000313" key="3">
    <source>
        <dbReference type="EMBL" id="TVY12462.1"/>
    </source>
</evidence>
<feature type="coiled-coil region" evidence="1">
    <location>
        <begin position="116"/>
        <end position="157"/>
    </location>
</feature>
<keyword evidence="2" id="KW-0472">Membrane</keyword>
<evidence type="ECO:0000313" key="4">
    <source>
        <dbReference type="Proteomes" id="UP000320078"/>
    </source>
</evidence>
<accession>A0A559KK00</accession>
<keyword evidence="4" id="KW-1185">Reference proteome</keyword>
<feature type="transmembrane region" description="Helical" evidence="2">
    <location>
        <begin position="303"/>
        <end position="322"/>
    </location>
</feature>
<protein>
    <submittedName>
        <fullName evidence="3">Uncharacterized protein</fullName>
    </submittedName>
</protein>
<feature type="transmembrane region" description="Helical" evidence="2">
    <location>
        <begin position="14"/>
        <end position="34"/>
    </location>
</feature>
<dbReference type="AlphaFoldDB" id="A0A559KK00"/>
<sequence>MKESKKNIFLFKKIFFHLTYYFLIFFILIFNLNFKNKIFGIANFETIETLKEQINEKKEWAERELRNTKQIQEELKTKNIETETNLDKIKSSLNDDKNAQDSFIYKFNQEEEKLIRIKQNGNKEEQQEEINEIQDNYKKLLKDYKIIISQIKQYKAETQKKLLYDTKALNDEILAELEKFANLSEKEKTLEMLTNIKQKTLDLEKDKLYEETEKNFKETEEELKNVIDNKEAEFDIDKEMEINNKFNRSELNFQKIFQKYKDLEKTIKNFFKYIFQFEETDNKIEKINFLNNQLNTIKNSQNIFLIILICIIISYFYIIFIINNKKNLNNINTKKNIQ</sequence>
<keyword evidence="2" id="KW-0812">Transmembrane</keyword>
<comment type="caution">
    <text evidence="3">The sequence shown here is derived from an EMBL/GenBank/DDBJ whole genome shotgun (WGS) entry which is preliminary data.</text>
</comment>
<proteinExistence type="predicted"/>
<dbReference type="EMBL" id="VIAE01000001">
    <property type="protein sequence ID" value="TVY12462.1"/>
    <property type="molecule type" value="Genomic_DNA"/>
</dbReference>
<keyword evidence="2" id="KW-1133">Transmembrane helix</keyword>
<reference evidence="3 4" key="1">
    <citation type="submission" date="2019-06" db="EMBL/GenBank/DDBJ databases">
        <title>Draft Genome Sequence of Candidatus Phytoplasma pini-Related Strain MDPP: A Resource for Comparative Genomics of Gymnosperm-infecting Phytoplasmas.</title>
        <authorList>
            <person name="Cai W."/>
            <person name="Costanzo S."/>
            <person name="Shao J."/>
            <person name="Zhao Y."/>
            <person name="Davis R."/>
        </authorList>
    </citation>
    <scope>NUCLEOTIDE SEQUENCE [LARGE SCALE GENOMIC DNA]</scope>
    <source>
        <strain evidence="3 4">MDPP</strain>
    </source>
</reference>
<organism evidence="3 4">
    <name type="scientific">Candidatus Phytoplasma pini</name>
    <dbReference type="NCBI Taxonomy" id="267362"/>
    <lineage>
        <taxon>Bacteria</taxon>
        <taxon>Bacillati</taxon>
        <taxon>Mycoplasmatota</taxon>
        <taxon>Mollicutes</taxon>
        <taxon>Acholeplasmatales</taxon>
        <taxon>Acholeplasmataceae</taxon>
        <taxon>Candidatus Phytoplasma</taxon>
    </lineage>
</organism>
<dbReference type="Proteomes" id="UP000320078">
    <property type="component" value="Unassembled WGS sequence"/>
</dbReference>
<keyword evidence="1" id="KW-0175">Coiled coil</keyword>
<feature type="coiled-coil region" evidence="1">
    <location>
        <begin position="44"/>
        <end position="78"/>
    </location>
</feature>
<evidence type="ECO:0000256" key="1">
    <source>
        <dbReference type="SAM" id="Coils"/>
    </source>
</evidence>
<name>A0A559KK00_9MOLU</name>
<dbReference type="RefSeq" id="WP_144658228.1">
    <property type="nucleotide sequence ID" value="NZ_VIAE01000001.1"/>
</dbReference>
<gene>
    <name evidence="3" type="ORF">MDPP_0078</name>
</gene>